<evidence type="ECO:0000313" key="2">
    <source>
        <dbReference type="Proteomes" id="UP000295433"/>
    </source>
</evidence>
<name>A0A4R3VHU3_9GAMM</name>
<protein>
    <submittedName>
        <fullName evidence="1">Uncharacterized protein</fullName>
    </submittedName>
</protein>
<dbReference type="Proteomes" id="UP000295433">
    <property type="component" value="Unassembled WGS sequence"/>
</dbReference>
<reference evidence="1 2" key="1">
    <citation type="submission" date="2019-03" db="EMBL/GenBank/DDBJ databases">
        <title>Genomic Encyclopedia of Type Strains, Phase IV (KMG-IV): sequencing the most valuable type-strain genomes for metagenomic binning, comparative biology and taxonomic classification.</title>
        <authorList>
            <person name="Goeker M."/>
        </authorList>
    </citation>
    <scope>NUCLEOTIDE SEQUENCE [LARGE SCALE GENOMIC DNA]</scope>
    <source>
        <strain evidence="1 2">DSM 16730</strain>
    </source>
</reference>
<proteinExistence type="predicted"/>
<evidence type="ECO:0000313" key="1">
    <source>
        <dbReference type="EMBL" id="TCV05123.1"/>
    </source>
</evidence>
<organism evidence="1 2">
    <name type="scientific">Samsonia erythrinae</name>
    <dbReference type="NCBI Taxonomy" id="160434"/>
    <lineage>
        <taxon>Bacteria</taxon>
        <taxon>Pseudomonadati</taxon>
        <taxon>Pseudomonadota</taxon>
        <taxon>Gammaproteobacteria</taxon>
        <taxon>Enterobacterales</taxon>
        <taxon>Pectobacteriaceae</taxon>
        <taxon>Samsonia</taxon>
    </lineage>
</organism>
<comment type="caution">
    <text evidence="1">The sequence shown here is derived from an EMBL/GenBank/DDBJ whole genome shotgun (WGS) entry which is preliminary data.</text>
</comment>
<sequence length="43" mass="5009">MVIVVTLKEGVLWRKRYSSSEEEYRITKGVSVGRNRRQGHVFG</sequence>
<accession>A0A4R3VHU3</accession>
<dbReference type="EMBL" id="SMBY01000007">
    <property type="protein sequence ID" value="TCV05123.1"/>
    <property type="molecule type" value="Genomic_DNA"/>
</dbReference>
<keyword evidence="2" id="KW-1185">Reference proteome</keyword>
<dbReference type="AlphaFoldDB" id="A0A4R3VHU3"/>
<gene>
    <name evidence="1" type="ORF">EDC54_107110</name>
</gene>